<dbReference type="GO" id="GO:0016998">
    <property type="term" value="P:cell wall macromolecule catabolic process"/>
    <property type="evidence" value="ECO:0007669"/>
    <property type="project" value="InterPro"/>
</dbReference>
<sequence length="185" mass="20298">MAKLRIIVSALTLSAAGLIGIAVHEGYTDTAVIPTAGDRPTVGFGSTFRDDGTPVRIGDRTTPVRALYTVQAHLAREEQQFRDSLPGVELTQGEYDLYVDFMYQYGIGNWRSSSMRRRLLETSTAAPAQLPGLYRAACDALLAWKKQGGRDCSLPQNWGPKGCKGVWARQQARHAKCLNEQEGTP</sequence>
<name>A0A1Y5Q6B3_9GAMM</name>
<evidence type="ECO:0000256" key="1">
    <source>
        <dbReference type="ARBA" id="ARBA00022529"/>
    </source>
</evidence>
<keyword evidence="4" id="KW-0732">Signal</keyword>
<comment type="catalytic activity">
    <reaction evidence="3">
        <text>Hydrolysis of (1-&gt;4)-beta-linkages between N-acetylmuramic acid and N-acetyl-D-glucosamine residues in a peptidoglycan and between N-acetyl-D-glucosamine residues in chitodextrins.</text>
        <dbReference type="EC" id="3.2.1.17"/>
    </reaction>
</comment>
<evidence type="ECO:0000256" key="4">
    <source>
        <dbReference type="SAM" id="SignalP"/>
    </source>
</evidence>
<dbReference type="SUPFAM" id="SSF53955">
    <property type="entry name" value="Lysozyme-like"/>
    <property type="match status" value="1"/>
</dbReference>
<keyword evidence="3 5" id="KW-0326">Glycosidase</keyword>
<keyword evidence="3 5" id="KW-0378">Hydrolase</keyword>
<organism evidence="5">
    <name type="scientific">uncultured Stenotrophomonas sp</name>
    <dbReference type="NCBI Taxonomy" id="165438"/>
    <lineage>
        <taxon>Bacteria</taxon>
        <taxon>Pseudomonadati</taxon>
        <taxon>Pseudomonadota</taxon>
        <taxon>Gammaproteobacteria</taxon>
        <taxon>Lysobacterales</taxon>
        <taxon>Lysobacteraceae</taxon>
        <taxon>Stenotrophomonas</taxon>
        <taxon>environmental samples</taxon>
    </lineage>
</organism>
<evidence type="ECO:0000256" key="3">
    <source>
        <dbReference type="RuleBase" id="RU003788"/>
    </source>
</evidence>
<feature type="chain" id="PRO_5012757327" description="Lysozyme" evidence="4">
    <location>
        <begin position="25"/>
        <end position="185"/>
    </location>
</feature>
<dbReference type="GO" id="GO:0031640">
    <property type="term" value="P:killing of cells of another organism"/>
    <property type="evidence" value="ECO:0007669"/>
    <property type="project" value="UniProtKB-KW"/>
</dbReference>
<keyword evidence="2 3" id="KW-0081">Bacteriolytic enzyme</keyword>
<dbReference type="EC" id="3.2.1.17" evidence="3"/>
<dbReference type="EMBL" id="FLTS01000001">
    <property type="protein sequence ID" value="SBV37842.1"/>
    <property type="molecule type" value="Genomic_DNA"/>
</dbReference>
<protein>
    <recommendedName>
        <fullName evidence="3">Lysozyme</fullName>
        <ecNumber evidence="3">3.2.1.17</ecNumber>
    </recommendedName>
</protein>
<dbReference type="InterPro" id="IPR051018">
    <property type="entry name" value="Bacteriophage_GH24"/>
</dbReference>
<dbReference type="Gene3D" id="1.10.530.40">
    <property type="match status" value="1"/>
</dbReference>
<dbReference type="Pfam" id="PF00959">
    <property type="entry name" value="Phage_lysozyme"/>
    <property type="match status" value="1"/>
</dbReference>
<dbReference type="InterPro" id="IPR023347">
    <property type="entry name" value="Lysozyme_dom_sf"/>
</dbReference>
<feature type="signal peptide" evidence="4">
    <location>
        <begin position="1"/>
        <end position="24"/>
    </location>
</feature>
<comment type="similarity">
    <text evidence="3">Belongs to the glycosyl hydrolase 24 family.</text>
</comment>
<evidence type="ECO:0000313" key="5">
    <source>
        <dbReference type="EMBL" id="SBV37842.1"/>
    </source>
</evidence>
<reference evidence="5" key="1">
    <citation type="submission" date="2016-03" db="EMBL/GenBank/DDBJ databases">
        <authorList>
            <person name="Ploux O."/>
        </authorList>
    </citation>
    <scope>NUCLEOTIDE SEQUENCE</scope>
    <source>
        <strain evidence="5">UC10</strain>
    </source>
</reference>
<dbReference type="InterPro" id="IPR023346">
    <property type="entry name" value="Lysozyme-like_dom_sf"/>
</dbReference>
<dbReference type="GO" id="GO:0009253">
    <property type="term" value="P:peptidoglycan catabolic process"/>
    <property type="evidence" value="ECO:0007669"/>
    <property type="project" value="InterPro"/>
</dbReference>
<dbReference type="PANTHER" id="PTHR38107">
    <property type="match status" value="1"/>
</dbReference>
<dbReference type="AlphaFoldDB" id="A0A1Y5Q6B3"/>
<dbReference type="GO" id="GO:0042742">
    <property type="term" value="P:defense response to bacterium"/>
    <property type="evidence" value="ECO:0007669"/>
    <property type="project" value="UniProtKB-KW"/>
</dbReference>
<accession>A0A1Y5Q6B3</accession>
<dbReference type="GO" id="GO:0003796">
    <property type="term" value="F:lysozyme activity"/>
    <property type="evidence" value="ECO:0007669"/>
    <property type="project" value="UniProtKB-EC"/>
</dbReference>
<dbReference type="InterPro" id="IPR002196">
    <property type="entry name" value="Glyco_hydro_24"/>
</dbReference>
<proteinExistence type="inferred from homology"/>
<dbReference type="PANTHER" id="PTHR38107:SF3">
    <property type="entry name" value="LYSOZYME RRRD-RELATED"/>
    <property type="match status" value="1"/>
</dbReference>
<evidence type="ECO:0000256" key="2">
    <source>
        <dbReference type="ARBA" id="ARBA00022638"/>
    </source>
</evidence>
<keyword evidence="1 3" id="KW-0929">Antimicrobial</keyword>
<gene>
    <name evidence="5" type="ORF">STPYR_12785</name>
</gene>